<keyword evidence="2" id="KW-1185">Reference proteome</keyword>
<proteinExistence type="predicted"/>
<accession>A0ACC2ISY0</accession>
<evidence type="ECO:0000313" key="1">
    <source>
        <dbReference type="EMBL" id="KAJ8118296.1"/>
    </source>
</evidence>
<sequence>MPAQRLQSDSGPKPDVFCQVNEATLFSTSELAGLSNHTKSLPQFYESQQASKFEEVPTRALSTQQHRSSNNISSQFKTRDYYGRISASVYATMVVTIFNFLVAHTISSILRGIFQLGDVFTLDIRANPTQGITVKISSYDAKALAVVLMSLHLALISGKLMDWTAKLFCRSDELPLWRCLQQVTGSERCWVWETLIVGLQFCESVPPVAKTASLLFFLLFF</sequence>
<dbReference type="Proteomes" id="UP001153331">
    <property type="component" value="Unassembled WGS sequence"/>
</dbReference>
<gene>
    <name evidence="1" type="ORF">OPT61_g687</name>
</gene>
<reference evidence="1" key="1">
    <citation type="submission" date="2022-11" db="EMBL/GenBank/DDBJ databases">
        <title>Genome Sequence of Boeremia exigua.</title>
        <authorList>
            <person name="Buettner E."/>
        </authorList>
    </citation>
    <scope>NUCLEOTIDE SEQUENCE</scope>
    <source>
        <strain evidence="1">CU02</strain>
    </source>
</reference>
<comment type="caution">
    <text evidence="1">The sequence shown here is derived from an EMBL/GenBank/DDBJ whole genome shotgun (WGS) entry which is preliminary data.</text>
</comment>
<protein>
    <submittedName>
        <fullName evidence="1">Uncharacterized protein</fullName>
    </submittedName>
</protein>
<evidence type="ECO:0000313" key="2">
    <source>
        <dbReference type="Proteomes" id="UP001153331"/>
    </source>
</evidence>
<name>A0ACC2ISY0_9PLEO</name>
<dbReference type="EMBL" id="JAPHNI010000023">
    <property type="protein sequence ID" value="KAJ8118296.1"/>
    <property type="molecule type" value="Genomic_DNA"/>
</dbReference>
<organism evidence="1 2">
    <name type="scientific">Boeremia exigua</name>
    <dbReference type="NCBI Taxonomy" id="749465"/>
    <lineage>
        <taxon>Eukaryota</taxon>
        <taxon>Fungi</taxon>
        <taxon>Dikarya</taxon>
        <taxon>Ascomycota</taxon>
        <taxon>Pezizomycotina</taxon>
        <taxon>Dothideomycetes</taxon>
        <taxon>Pleosporomycetidae</taxon>
        <taxon>Pleosporales</taxon>
        <taxon>Pleosporineae</taxon>
        <taxon>Didymellaceae</taxon>
        <taxon>Boeremia</taxon>
    </lineage>
</organism>